<evidence type="ECO:0000259" key="1">
    <source>
        <dbReference type="Pfam" id="PF02915"/>
    </source>
</evidence>
<comment type="caution">
    <text evidence="2">The sequence shown here is derived from an EMBL/GenBank/DDBJ whole genome shotgun (WGS) entry which is preliminary data.</text>
</comment>
<organism evidence="2 3">
    <name type="scientific">candidate division KSB3 bacterium</name>
    <dbReference type="NCBI Taxonomy" id="2044937"/>
    <lineage>
        <taxon>Bacteria</taxon>
        <taxon>candidate division KSB3</taxon>
    </lineage>
</organism>
<dbReference type="Gene3D" id="1.20.1260.10">
    <property type="match status" value="1"/>
</dbReference>
<dbReference type="PANTHER" id="PTHR33531:SF7">
    <property type="entry name" value="HYPOTHETICAL MEMBRANE PROTEIN, CONSERVED"/>
    <property type="match status" value="1"/>
</dbReference>
<evidence type="ECO:0000313" key="3">
    <source>
        <dbReference type="Proteomes" id="UP000649604"/>
    </source>
</evidence>
<sequence length="178" mass="20503">MRPAGKPVTGETACLGGNPEERIMANIFYINEIVNFAIEREQESYALYKDLADKVQDPEPKQVFQTLMAEEQKHKELYTELLSKVEHKRTPSAQGYDEYDDYMRTLIDSRRTVKQPNVGLENIPEVLDFAIEREKDAVLFYTGLENYVSANDQPTIKDIIREEGSHIVKLTRLKGNFT</sequence>
<dbReference type="SUPFAM" id="SSF47240">
    <property type="entry name" value="Ferritin-like"/>
    <property type="match status" value="1"/>
</dbReference>
<proteinExistence type="predicted"/>
<dbReference type="InterPro" id="IPR012347">
    <property type="entry name" value="Ferritin-like"/>
</dbReference>
<dbReference type="Pfam" id="PF02915">
    <property type="entry name" value="Rubrerythrin"/>
    <property type="match status" value="1"/>
</dbReference>
<feature type="domain" description="Rubrerythrin diiron-binding" evidence="1">
    <location>
        <begin position="27"/>
        <end position="81"/>
    </location>
</feature>
<dbReference type="CDD" id="cd01045">
    <property type="entry name" value="Ferritin_like_AB"/>
    <property type="match status" value="1"/>
</dbReference>
<evidence type="ECO:0000313" key="2">
    <source>
        <dbReference type="EMBL" id="MBD3326662.1"/>
    </source>
</evidence>
<dbReference type="InterPro" id="IPR009078">
    <property type="entry name" value="Ferritin-like_SF"/>
</dbReference>
<dbReference type="GO" id="GO:0016491">
    <property type="term" value="F:oxidoreductase activity"/>
    <property type="evidence" value="ECO:0007669"/>
    <property type="project" value="InterPro"/>
</dbReference>
<dbReference type="InterPro" id="IPR003251">
    <property type="entry name" value="Rr_diiron-bd_dom"/>
</dbReference>
<protein>
    <recommendedName>
        <fullName evidence="1">Rubrerythrin diiron-binding domain-containing protein</fullName>
    </recommendedName>
</protein>
<reference evidence="2" key="1">
    <citation type="submission" date="2019-11" db="EMBL/GenBank/DDBJ databases">
        <title>Microbial mats filling the niche in hypersaline microbial mats.</title>
        <authorList>
            <person name="Wong H.L."/>
            <person name="Macleod F.I."/>
            <person name="White R.A. III"/>
            <person name="Burns B.P."/>
        </authorList>
    </citation>
    <scope>NUCLEOTIDE SEQUENCE</scope>
    <source>
        <strain evidence="2">Rbin_158</strain>
    </source>
</reference>
<gene>
    <name evidence="2" type="ORF">GF339_18910</name>
</gene>
<dbReference type="AlphaFoldDB" id="A0A9D5JZH7"/>
<dbReference type="GO" id="GO:0046872">
    <property type="term" value="F:metal ion binding"/>
    <property type="evidence" value="ECO:0007669"/>
    <property type="project" value="InterPro"/>
</dbReference>
<accession>A0A9D5JZH7</accession>
<dbReference type="PANTHER" id="PTHR33531">
    <property type="entry name" value="RUBRERYTHRIN SUBFAMILY"/>
    <property type="match status" value="1"/>
</dbReference>
<dbReference type="EMBL" id="WJJP01000615">
    <property type="protein sequence ID" value="MBD3326662.1"/>
    <property type="molecule type" value="Genomic_DNA"/>
</dbReference>
<dbReference type="Proteomes" id="UP000649604">
    <property type="component" value="Unassembled WGS sequence"/>
</dbReference>
<name>A0A9D5JZH7_9BACT</name>